<dbReference type="Proteomes" id="UP000306584">
    <property type="component" value="Unassembled WGS sequence"/>
</dbReference>
<evidence type="ECO:0000313" key="2">
    <source>
        <dbReference type="EMBL" id="THY11352.1"/>
    </source>
</evidence>
<dbReference type="AlphaFoldDB" id="A0A4S9K7E4"/>
<dbReference type="InterPro" id="IPR001810">
    <property type="entry name" value="F-box_dom"/>
</dbReference>
<dbReference type="PROSITE" id="PS50181">
    <property type="entry name" value="FBOX"/>
    <property type="match status" value="1"/>
</dbReference>
<protein>
    <recommendedName>
        <fullName evidence="1">F-box domain-containing protein</fullName>
    </recommendedName>
</protein>
<dbReference type="InterPro" id="IPR036047">
    <property type="entry name" value="F-box-like_dom_sf"/>
</dbReference>
<comment type="caution">
    <text evidence="2">The sequence shown here is derived from an EMBL/GenBank/DDBJ whole genome shotgun (WGS) entry which is preliminary data.</text>
</comment>
<dbReference type="Gene3D" id="1.20.1280.50">
    <property type="match status" value="1"/>
</dbReference>
<dbReference type="SUPFAM" id="SSF81383">
    <property type="entry name" value="F-box domain"/>
    <property type="match status" value="1"/>
</dbReference>
<evidence type="ECO:0000259" key="1">
    <source>
        <dbReference type="PROSITE" id="PS50181"/>
    </source>
</evidence>
<evidence type="ECO:0000313" key="3">
    <source>
        <dbReference type="Proteomes" id="UP000306584"/>
    </source>
</evidence>
<dbReference type="Pfam" id="PF12937">
    <property type="entry name" value="F-box-like"/>
    <property type="match status" value="1"/>
</dbReference>
<feature type="domain" description="F-box" evidence="1">
    <location>
        <begin position="7"/>
        <end position="56"/>
    </location>
</feature>
<gene>
    <name evidence="2" type="ORF">D6D01_08941</name>
</gene>
<organism evidence="2 3">
    <name type="scientific">Aureobasidium pullulans</name>
    <name type="common">Black yeast</name>
    <name type="synonym">Pullularia pullulans</name>
    <dbReference type="NCBI Taxonomy" id="5580"/>
    <lineage>
        <taxon>Eukaryota</taxon>
        <taxon>Fungi</taxon>
        <taxon>Dikarya</taxon>
        <taxon>Ascomycota</taxon>
        <taxon>Pezizomycotina</taxon>
        <taxon>Dothideomycetes</taxon>
        <taxon>Dothideomycetidae</taxon>
        <taxon>Dothideales</taxon>
        <taxon>Saccotheciaceae</taxon>
        <taxon>Aureobasidium</taxon>
    </lineage>
</organism>
<reference evidence="2 3" key="1">
    <citation type="submission" date="2018-10" db="EMBL/GenBank/DDBJ databases">
        <title>Fifty Aureobasidium pullulans genomes reveal a recombining polyextremotolerant generalist.</title>
        <authorList>
            <person name="Gostincar C."/>
            <person name="Turk M."/>
            <person name="Zajc J."/>
            <person name="Gunde-Cimerman N."/>
        </authorList>
    </citation>
    <scope>NUCLEOTIDE SEQUENCE [LARGE SCALE GENOMIC DNA]</scope>
    <source>
        <strain evidence="2 3">EXF-6604</strain>
    </source>
</reference>
<sequence>MIRSSTMPDINDLPTELMVETFSHLELDDLTRCMRSSKSFKAITEHSAFDKIFFRTKLPSLEDTFDPDKLQINPAFRSLGYTCRSKIEDTGFLFVDEKPGGSPNYRTVPLTETSAATQNATEPAVTSLTLRPYGGPNFNVKIEVKHGVTVLDVMKGLCGYYHGDVPYDSCHYFFEGFYKNKSSTGEHIIFSAHWGS</sequence>
<accession>A0A4S9K7E4</accession>
<proteinExistence type="predicted"/>
<name>A0A4S9K7E4_AURPU</name>
<dbReference type="EMBL" id="QZBD01000554">
    <property type="protein sequence ID" value="THY11352.1"/>
    <property type="molecule type" value="Genomic_DNA"/>
</dbReference>